<feature type="compositionally biased region" description="Basic and acidic residues" evidence="2">
    <location>
        <begin position="38"/>
        <end position="59"/>
    </location>
</feature>
<comment type="caution">
    <text evidence="5">The sequence shown here is derived from an EMBL/GenBank/DDBJ whole genome shotgun (WGS) entry which is preliminary data.</text>
</comment>
<feature type="chain" id="PRO_5018583988" evidence="4">
    <location>
        <begin position="28"/>
        <end position="990"/>
    </location>
</feature>
<keyword evidence="3" id="KW-1133">Transmembrane helix</keyword>
<evidence type="ECO:0000256" key="4">
    <source>
        <dbReference type="SAM" id="SignalP"/>
    </source>
</evidence>
<dbReference type="Proteomes" id="UP000271974">
    <property type="component" value="Unassembled WGS sequence"/>
</dbReference>
<comment type="similarity">
    <text evidence="1">Belongs to the sel-1 family.</text>
</comment>
<dbReference type="InterPro" id="IPR006597">
    <property type="entry name" value="Sel1-like"/>
</dbReference>
<keyword evidence="3" id="KW-0472">Membrane</keyword>
<protein>
    <submittedName>
        <fullName evidence="5">Uncharacterized protein</fullName>
    </submittedName>
</protein>
<feature type="region of interest" description="Disordered" evidence="2">
    <location>
        <begin position="34"/>
        <end position="405"/>
    </location>
</feature>
<organism evidence="5 6">
    <name type="scientific">Elysia chlorotica</name>
    <name type="common">Eastern emerald elysia</name>
    <name type="synonym">Sea slug</name>
    <dbReference type="NCBI Taxonomy" id="188477"/>
    <lineage>
        <taxon>Eukaryota</taxon>
        <taxon>Metazoa</taxon>
        <taxon>Spiralia</taxon>
        <taxon>Lophotrochozoa</taxon>
        <taxon>Mollusca</taxon>
        <taxon>Gastropoda</taxon>
        <taxon>Heterobranchia</taxon>
        <taxon>Euthyneura</taxon>
        <taxon>Panpulmonata</taxon>
        <taxon>Sacoglossa</taxon>
        <taxon>Placobranchoidea</taxon>
        <taxon>Plakobranchidae</taxon>
        <taxon>Elysia</taxon>
    </lineage>
</organism>
<dbReference type="OrthoDB" id="27934at2759"/>
<dbReference type="Gene3D" id="1.25.40.10">
    <property type="entry name" value="Tetratricopeptide repeat domain"/>
    <property type="match status" value="3"/>
</dbReference>
<evidence type="ECO:0000313" key="5">
    <source>
        <dbReference type="EMBL" id="RUS80976.1"/>
    </source>
</evidence>
<proteinExistence type="inferred from homology"/>
<name>A0A3S1B6I0_ELYCH</name>
<dbReference type="GO" id="GO:0036503">
    <property type="term" value="P:ERAD pathway"/>
    <property type="evidence" value="ECO:0007669"/>
    <property type="project" value="TreeGrafter"/>
</dbReference>
<feature type="signal peptide" evidence="4">
    <location>
        <begin position="1"/>
        <end position="27"/>
    </location>
</feature>
<keyword evidence="4" id="KW-0732">Signal</keyword>
<dbReference type="SUPFAM" id="SSF81901">
    <property type="entry name" value="HCP-like"/>
    <property type="match status" value="4"/>
</dbReference>
<sequence length="990" mass="110487">MKATTNFRSNASVLLLLCATLFIVTHCQHQHQVLNHNDPSEDNPKEIDEKPQHITKDGQLHQQLPVQHSEQKANQQQSENLPPPPQQQSLPQATGQHISISPEHPETDRHHPNHEQKSHTNREIQQEASTLQNSHQFSSQAHEHLGSQHAQQQQQQQQQQPPHSHKHEQGGDHSGQNVHSQQQHLDQQRHAHQVQHEHSNREAHIHGEQQHRQHFHHEQVQANQQQQHQEPQHPGSVSQQVPSSSQPPVEQTPASTGRQVSHQDTSHDEIVLTGEVLPQEPPHKQVPPADPVPLVKPPYEEPAQTEQLSVQAPSSPAVPPPADNVQHQERNSKSLNQPHQDLNQGAVTGETSPTEELPNKGNAGDQAVFPPVLKGEADEEDSDEAEEEEGAEEMPEPELTPEEKEAEDLFMEGEKLINATYYKEYHEAYLNFLEASKLNHQKAKEYVAFGHLFGDYLPQNVTRSAELFEELAAKGSPRAQMGLAFMYSAGFFYNSSQAKALIFSTFGALGGDPLAQMALGYRYYAGIGVESTCETALTYYRKVATKVADSVTLAGGPVVQRISLQDEAENVGTNNSPMLDDDLLQYYHFLADKGDQQAQVVLGTLYYQGGKGVQINHEQAYHYFSTAAESGSGHALGYLGKMHSEGSPFIKQNNQTAFEFFKKSSEKNNHIGQAGLGMMYLNGLGVDKDVTKAFRYFSLASDQGSVDGQLQLGIMYFSGNGIRTDYKLAVKYFTMASQKGHVLAYYNLAQMHATGTGVLRNCHTAVELFKNVAERGKWSEMMMDAHRMYHEGNVDTALVKYMFLADLGYEVAQSNVAYLLDSGATLKFNVHESHQRALLQYSRAASQGSTLARLKMGDYYYYGLGTDVDYESAASHYRMASEQQNNAQAMFNLGYMHERGLGLKQDVHLAKRFYDMAAETSVDAHVPVTMALLKLGLLYGVDVFSKEFEGISGLLSLLDPMAYLGPQWDLFLASALAGFITLIFFMRRMR</sequence>
<evidence type="ECO:0000256" key="3">
    <source>
        <dbReference type="SAM" id="Phobius"/>
    </source>
</evidence>
<dbReference type="InterPro" id="IPR050767">
    <property type="entry name" value="Sel1_AlgK"/>
</dbReference>
<dbReference type="GO" id="GO:0005789">
    <property type="term" value="C:endoplasmic reticulum membrane"/>
    <property type="evidence" value="ECO:0007669"/>
    <property type="project" value="TreeGrafter"/>
</dbReference>
<keyword evidence="3" id="KW-0812">Transmembrane</keyword>
<gene>
    <name evidence="5" type="ORF">EGW08_011251</name>
</gene>
<feature type="compositionally biased region" description="Polar residues" evidence="2">
    <location>
        <begin position="252"/>
        <end position="263"/>
    </location>
</feature>
<feature type="compositionally biased region" description="Polar residues" evidence="2">
    <location>
        <begin position="126"/>
        <end position="140"/>
    </location>
</feature>
<evidence type="ECO:0000256" key="2">
    <source>
        <dbReference type="SAM" id="MobiDB-lite"/>
    </source>
</evidence>
<evidence type="ECO:0000256" key="1">
    <source>
        <dbReference type="ARBA" id="ARBA00038101"/>
    </source>
</evidence>
<feature type="compositionally biased region" description="Pro residues" evidence="2">
    <location>
        <begin position="284"/>
        <end position="296"/>
    </location>
</feature>
<accession>A0A3S1B6I0</accession>
<dbReference type="Pfam" id="PF08238">
    <property type="entry name" value="Sel1"/>
    <property type="match status" value="9"/>
</dbReference>
<feature type="compositionally biased region" description="Polar residues" evidence="2">
    <location>
        <begin position="333"/>
        <end position="354"/>
    </location>
</feature>
<dbReference type="STRING" id="188477.A0A3S1B6I0"/>
<feature type="compositionally biased region" description="Polar residues" evidence="2">
    <location>
        <begin position="174"/>
        <end position="185"/>
    </location>
</feature>
<feature type="compositionally biased region" description="Basic and acidic residues" evidence="2">
    <location>
        <begin position="186"/>
        <end position="219"/>
    </location>
</feature>
<dbReference type="EMBL" id="RQTK01000362">
    <property type="protein sequence ID" value="RUS80976.1"/>
    <property type="molecule type" value="Genomic_DNA"/>
</dbReference>
<feature type="transmembrane region" description="Helical" evidence="3">
    <location>
        <begin position="968"/>
        <end position="986"/>
    </location>
</feature>
<feature type="compositionally biased region" description="Basic and acidic residues" evidence="2">
    <location>
        <begin position="103"/>
        <end position="125"/>
    </location>
</feature>
<evidence type="ECO:0000313" key="6">
    <source>
        <dbReference type="Proteomes" id="UP000271974"/>
    </source>
</evidence>
<dbReference type="PANTHER" id="PTHR11102">
    <property type="entry name" value="SEL-1-LIKE PROTEIN"/>
    <property type="match status" value="1"/>
</dbReference>
<keyword evidence="6" id="KW-1185">Reference proteome</keyword>
<reference evidence="5 6" key="1">
    <citation type="submission" date="2019-01" db="EMBL/GenBank/DDBJ databases">
        <title>A draft genome assembly of the solar-powered sea slug Elysia chlorotica.</title>
        <authorList>
            <person name="Cai H."/>
            <person name="Li Q."/>
            <person name="Fang X."/>
            <person name="Li J."/>
            <person name="Curtis N.E."/>
            <person name="Altenburger A."/>
            <person name="Shibata T."/>
            <person name="Feng M."/>
            <person name="Maeda T."/>
            <person name="Schwartz J.A."/>
            <person name="Shigenobu S."/>
            <person name="Lundholm N."/>
            <person name="Nishiyama T."/>
            <person name="Yang H."/>
            <person name="Hasebe M."/>
            <person name="Li S."/>
            <person name="Pierce S.K."/>
            <person name="Wang J."/>
        </authorList>
    </citation>
    <scope>NUCLEOTIDE SEQUENCE [LARGE SCALE GENOMIC DNA]</scope>
    <source>
        <strain evidence="5">EC2010</strain>
        <tissue evidence="5">Whole organism of an adult</tissue>
    </source>
</reference>
<dbReference type="AlphaFoldDB" id="A0A3S1B6I0"/>
<dbReference type="SMART" id="SM00671">
    <property type="entry name" value="SEL1"/>
    <property type="match status" value="11"/>
</dbReference>
<feature type="compositionally biased region" description="Acidic residues" evidence="2">
    <location>
        <begin position="377"/>
        <end position="405"/>
    </location>
</feature>
<dbReference type="InterPro" id="IPR011990">
    <property type="entry name" value="TPR-like_helical_dom_sf"/>
</dbReference>
<feature type="compositionally biased region" description="Low complexity" evidence="2">
    <location>
        <begin position="151"/>
        <end position="160"/>
    </location>
</feature>
<dbReference type="PANTHER" id="PTHR11102:SF147">
    <property type="entry name" value="SEL1L ADAPTOR SUBUNIT OF ERAD E3 UBIQUITIN LIGASE"/>
    <property type="match status" value="1"/>
</dbReference>
<feature type="compositionally biased region" description="Low complexity" evidence="2">
    <location>
        <begin position="220"/>
        <end position="251"/>
    </location>
</feature>